<evidence type="ECO:0000256" key="3">
    <source>
        <dbReference type="ARBA" id="ARBA00022729"/>
    </source>
</evidence>
<dbReference type="PANTHER" id="PTHR47221">
    <property type="entry name" value="FIBRINOGEN ALPHA CHAIN"/>
    <property type="match status" value="1"/>
</dbReference>
<dbReference type="PANTHER" id="PTHR47221:SF6">
    <property type="entry name" value="FIBRINOGEN ALPHA CHAIN"/>
    <property type="match status" value="1"/>
</dbReference>
<evidence type="ECO:0000313" key="11">
    <source>
        <dbReference type="RefSeq" id="XP_030075681.1"/>
    </source>
</evidence>
<name>A0A6P7ZHH4_9AMPH</name>
<reference evidence="10" key="1">
    <citation type="submission" date="2024-06" db="UniProtKB">
        <authorList>
            <consortium name="RefSeq"/>
        </authorList>
    </citation>
    <scope>NUCLEOTIDE SEQUENCE [LARGE SCALE GENOMIC DNA]</scope>
</reference>
<evidence type="ECO:0000256" key="2">
    <source>
        <dbReference type="ARBA" id="ARBA00022525"/>
    </source>
</evidence>
<comment type="subcellular location">
    <subcellularLocation>
        <location evidence="1">Secreted</location>
    </subcellularLocation>
</comment>
<evidence type="ECO:0000256" key="1">
    <source>
        <dbReference type="ARBA" id="ARBA00004613"/>
    </source>
</evidence>
<keyword evidence="3 8" id="KW-0732">Signal</keyword>
<reference evidence="11" key="2">
    <citation type="submission" date="2025-08" db="UniProtKB">
        <authorList>
            <consortium name="RefSeq"/>
        </authorList>
    </citation>
    <scope>IDENTIFICATION</scope>
</reference>
<dbReference type="InterPro" id="IPR036056">
    <property type="entry name" value="Fibrinogen-like_C"/>
</dbReference>
<keyword evidence="5" id="KW-1015">Disulfide bond</keyword>
<evidence type="ECO:0000256" key="5">
    <source>
        <dbReference type="ARBA" id="ARBA00023157"/>
    </source>
</evidence>
<gene>
    <name evidence="11" type="primary">LOC115480863</name>
</gene>
<dbReference type="Gene3D" id="1.20.5.340">
    <property type="match status" value="1"/>
</dbReference>
<dbReference type="OrthoDB" id="6145874at2759"/>
<dbReference type="InterPro" id="IPR002181">
    <property type="entry name" value="Fibrinogen_a/b/g_C_dom"/>
</dbReference>
<dbReference type="GO" id="GO:0005576">
    <property type="term" value="C:extracellular region"/>
    <property type="evidence" value="ECO:0007669"/>
    <property type="project" value="UniProtKB-SubCell"/>
</dbReference>
<dbReference type="Proteomes" id="UP000515156">
    <property type="component" value="Chromosome 11"/>
</dbReference>
<dbReference type="SMART" id="SM00186">
    <property type="entry name" value="FBG"/>
    <property type="match status" value="1"/>
</dbReference>
<accession>A0A6P7ZHH4</accession>
<evidence type="ECO:0000256" key="7">
    <source>
        <dbReference type="SAM" id="Coils"/>
    </source>
</evidence>
<evidence type="ECO:0000256" key="8">
    <source>
        <dbReference type="SAM" id="SignalP"/>
    </source>
</evidence>
<dbReference type="SUPFAM" id="SSF56496">
    <property type="entry name" value="Fibrinogen C-terminal domain-like"/>
    <property type="match status" value="1"/>
</dbReference>
<feature type="coiled-coil region" evidence="7">
    <location>
        <begin position="108"/>
        <end position="135"/>
    </location>
</feature>
<feature type="signal peptide" evidence="8">
    <location>
        <begin position="1"/>
        <end position="21"/>
    </location>
</feature>
<dbReference type="FunCoup" id="A0A6P7ZHH4">
    <property type="interactions" value="268"/>
</dbReference>
<dbReference type="InterPro" id="IPR037579">
    <property type="entry name" value="FIB_ANG-like"/>
</dbReference>
<dbReference type="Pfam" id="PF00147">
    <property type="entry name" value="Fibrinogen_C"/>
    <property type="match status" value="1"/>
</dbReference>
<dbReference type="PROSITE" id="PS51406">
    <property type="entry name" value="FIBRINOGEN_C_2"/>
    <property type="match status" value="1"/>
</dbReference>
<proteinExistence type="predicted"/>
<keyword evidence="10" id="KW-1185">Reference proteome</keyword>
<dbReference type="CDD" id="cd00087">
    <property type="entry name" value="FReD"/>
    <property type="match status" value="1"/>
</dbReference>
<sequence>MQWSYVVVVLCSSLLAGQVGAFLSERRNGGASPLGKEKKVQFASWDEVNVIAHGLLQLGHGLKEHVDKTKGQLREIAGQLGRHNASLGELQQEDRELRGKVEGSHDRLHNLSQELQEAARGRESLERRLQSIEGRIGKALHPPPAEEWGRMQSFIDAQNKRIDELLGQVKLQQYSLDKQNLQIKSLQSKIQDKTQGQAWHAVLKKQSKGISENQSVSTVPTHALSADCHQLFLAGQRSSGVSWVQPARSPPLEVFCDMAADGGWTVIQRRMNGSVDFDQLWEAYRKGIGNLNGEFWLGLEKMFHLAQQRPGLLRIELQDWEGQSRYIEFLFSLGGQDTGYTLYLHGRVSGNLDNAMREVEPLRFSTRDRDQDLKPDINCAKHLSGGWWFSSCGHTNLNGRYFHSIPRQRHERKQGIFWKTWKGRYYPLKATVIKMRTMEPGSDS</sequence>
<keyword evidence="4 7" id="KW-0175">Coiled coil</keyword>
<dbReference type="Gene3D" id="4.10.530.10">
    <property type="entry name" value="Gamma-fibrinogen Carboxyl Terminal Fragment, domain 2"/>
    <property type="match status" value="1"/>
</dbReference>
<feature type="domain" description="Fibrinogen C-terminal" evidence="9">
    <location>
        <begin position="219"/>
        <end position="439"/>
    </location>
</feature>
<dbReference type="InterPro" id="IPR014716">
    <property type="entry name" value="Fibrinogen_a/b/g_C_1"/>
</dbReference>
<keyword evidence="6" id="KW-0325">Glycoprotein</keyword>
<organism evidence="10 11">
    <name type="scientific">Microcaecilia unicolor</name>
    <dbReference type="NCBI Taxonomy" id="1415580"/>
    <lineage>
        <taxon>Eukaryota</taxon>
        <taxon>Metazoa</taxon>
        <taxon>Chordata</taxon>
        <taxon>Craniata</taxon>
        <taxon>Vertebrata</taxon>
        <taxon>Euteleostomi</taxon>
        <taxon>Amphibia</taxon>
        <taxon>Gymnophiona</taxon>
        <taxon>Siphonopidae</taxon>
        <taxon>Microcaecilia</taxon>
    </lineage>
</organism>
<dbReference type="AlphaFoldDB" id="A0A6P7ZHH4"/>
<protein>
    <submittedName>
        <fullName evidence="11">Angiopoietin-related protein 4-like</fullName>
    </submittedName>
</protein>
<dbReference type="InParanoid" id="A0A6P7ZHH4"/>
<evidence type="ECO:0000259" key="9">
    <source>
        <dbReference type="PROSITE" id="PS51406"/>
    </source>
</evidence>
<dbReference type="KEGG" id="muo:115480863"/>
<dbReference type="GO" id="GO:0007596">
    <property type="term" value="P:blood coagulation"/>
    <property type="evidence" value="ECO:0007669"/>
    <property type="project" value="InterPro"/>
</dbReference>
<evidence type="ECO:0000256" key="4">
    <source>
        <dbReference type="ARBA" id="ARBA00023054"/>
    </source>
</evidence>
<evidence type="ECO:0000313" key="10">
    <source>
        <dbReference type="Proteomes" id="UP000515156"/>
    </source>
</evidence>
<dbReference type="GeneID" id="115480863"/>
<evidence type="ECO:0000256" key="6">
    <source>
        <dbReference type="ARBA" id="ARBA00023180"/>
    </source>
</evidence>
<dbReference type="RefSeq" id="XP_030075681.1">
    <property type="nucleotide sequence ID" value="XM_030219821.1"/>
</dbReference>
<keyword evidence="2" id="KW-0964">Secreted</keyword>
<dbReference type="Gene3D" id="3.90.215.10">
    <property type="entry name" value="Gamma Fibrinogen, chain A, domain 1"/>
    <property type="match status" value="1"/>
</dbReference>
<feature type="chain" id="PRO_5027715398" evidence="8">
    <location>
        <begin position="22"/>
        <end position="444"/>
    </location>
</feature>